<keyword evidence="5" id="KW-1185">Reference proteome</keyword>
<dbReference type="EMBL" id="JBAFSM010000015">
    <property type="protein sequence ID" value="MEG3437445.1"/>
    <property type="molecule type" value="Genomic_DNA"/>
</dbReference>
<accession>A0AAW9QI22</accession>
<evidence type="ECO:0000256" key="1">
    <source>
        <dbReference type="ARBA" id="ARBA00010928"/>
    </source>
</evidence>
<evidence type="ECO:0000259" key="2">
    <source>
        <dbReference type="Pfam" id="PF01408"/>
    </source>
</evidence>
<dbReference type="GO" id="GO:0000166">
    <property type="term" value="F:nucleotide binding"/>
    <property type="evidence" value="ECO:0007669"/>
    <property type="project" value="InterPro"/>
</dbReference>
<evidence type="ECO:0000313" key="5">
    <source>
        <dbReference type="Proteomes" id="UP001328733"/>
    </source>
</evidence>
<gene>
    <name evidence="4" type="ORF">V0288_09975</name>
</gene>
<dbReference type="Pfam" id="PF01408">
    <property type="entry name" value="GFO_IDH_MocA"/>
    <property type="match status" value="1"/>
</dbReference>
<dbReference type="SUPFAM" id="SSF51735">
    <property type="entry name" value="NAD(P)-binding Rossmann-fold domains"/>
    <property type="match status" value="1"/>
</dbReference>
<dbReference type="PANTHER" id="PTHR43377:SF10">
    <property type="entry name" value="BILIVERDIN REDUCTASE"/>
    <property type="match status" value="1"/>
</dbReference>
<proteinExistence type="inferred from homology"/>
<dbReference type="InterPro" id="IPR004104">
    <property type="entry name" value="Gfo/Idh/MocA-like_OxRdtase_C"/>
</dbReference>
<dbReference type="InterPro" id="IPR036291">
    <property type="entry name" value="NAD(P)-bd_dom_sf"/>
</dbReference>
<dbReference type="Gene3D" id="3.30.360.10">
    <property type="entry name" value="Dihydrodipicolinate Reductase, domain 2"/>
    <property type="match status" value="1"/>
</dbReference>
<evidence type="ECO:0000313" key="4">
    <source>
        <dbReference type="EMBL" id="MEG3437445.1"/>
    </source>
</evidence>
<comment type="similarity">
    <text evidence="1">Belongs to the Gfo/Idh/MocA family.</text>
</comment>
<feature type="domain" description="Gfo/Idh/MocA-like oxidoreductase N-terminal" evidence="2">
    <location>
        <begin position="5"/>
        <end position="122"/>
    </location>
</feature>
<name>A0AAW9QI22_9CHRO</name>
<sequence length="323" mass="36122">MSSPLKVGIVGTGYAAARRAESLQADERSRPLYVSGHSPESLDRFCRTHDLTGLDWRSLVTHPDLDLVVIANINRDHGSLVRAALESGKHVIVEYPLTTTPEEGRELIEIAEKQKKLLHVEHIELLGGLHRAQQQHLPEIGTPFHARYATVVPQNPVPRRWTFHRELFGFPSIAALSRIHRLTNLFGSVVSVSCQNRYWDAPEEGYFLACLCEAKLLFSSGLMAGITYGKGEVFHKSDRTFEIHGDRGSLVFDGEEGQLIRGEESRSIEVGSRRGLFTKDTTMVLDYLFDAIPLYVTPRESLYALEVAHACYQSSITGQTVLL</sequence>
<dbReference type="Pfam" id="PF02894">
    <property type="entry name" value="GFO_IDH_MocA_C"/>
    <property type="match status" value="1"/>
</dbReference>
<dbReference type="AlphaFoldDB" id="A0AAW9QI22"/>
<comment type="caution">
    <text evidence="4">The sequence shown here is derived from an EMBL/GenBank/DDBJ whole genome shotgun (WGS) entry which is preliminary data.</text>
</comment>
<evidence type="ECO:0000259" key="3">
    <source>
        <dbReference type="Pfam" id="PF02894"/>
    </source>
</evidence>
<dbReference type="Proteomes" id="UP001328733">
    <property type="component" value="Unassembled WGS sequence"/>
</dbReference>
<dbReference type="PANTHER" id="PTHR43377">
    <property type="entry name" value="BILIVERDIN REDUCTASE A"/>
    <property type="match status" value="1"/>
</dbReference>
<reference evidence="4 5" key="1">
    <citation type="submission" date="2024-01" db="EMBL/GenBank/DDBJ databases">
        <title>Genomic insights into the taxonomy and metabolism of the cyanobacterium Pannus brasiliensis CCIBt3594.</title>
        <authorList>
            <person name="Machado M."/>
            <person name="Botero N.B."/>
            <person name="Andreote A.P.D."/>
            <person name="Feitosa A.M.T."/>
            <person name="Popin R."/>
            <person name="Sivonen K."/>
            <person name="Fiore M.F."/>
        </authorList>
    </citation>
    <scope>NUCLEOTIDE SEQUENCE [LARGE SCALE GENOMIC DNA]</scope>
    <source>
        <strain evidence="4 5">CCIBt3594</strain>
    </source>
</reference>
<dbReference type="InterPro" id="IPR051450">
    <property type="entry name" value="Gfo/Idh/MocA_Oxidoreductases"/>
</dbReference>
<organism evidence="4 5">
    <name type="scientific">Pannus brasiliensis CCIBt3594</name>
    <dbReference type="NCBI Taxonomy" id="1427578"/>
    <lineage>
        <taxon>Bacteria</taxon>
        <taxon>Bacillati</taxon>
        <taxon>Cyanobacteriota</taxon>
        <taxon>Cyanophyceae</taxon>
        <taxon>Oscillatoriophycideae</taxon>
        <taxon>Chroococcales</taxon>
        <taxon>Microcystaceae</taxon>
        <taxon>Pannus</taxon>
    </lineage>
</organism>
<protein>
    <submittedName>
        <fullName evidence="4">Gfo/Idh/MocA family oxidoreductase</fullName>
    </submittedName>
</protein>
<dbReference type="Gene3D" id="3.40.50.720">
    <property type="entry name" value="NAD(P)-binding Rossmann-like Domain"/>
    <property type="match status" value="1"/>
</dbReference>
<dbReference type="InterPro" id="IPR000683">
    <property type="entry name" value="Gfo/Idh/MocA-like_OxRdtase_N"/>
</dbReference>
<feature type="domain" description="Gfo/Idh/MocA-like oxidoreductase C-terminal" evidence="3">
    <location>
        <begin position="140"/>
        <end position="321"/>
    </location>
</feature>